<proteinExistence type="predicted"/>
<evidence type="ECO:0000313" key="3">
    <source>
        <dbReference type="Proteomes" id="UP000277007"/>
    </source>
</evidence>
<accession>A0A431VKX0</accession>
<feature type="region of interest" description="Disordered" evidence="1">
    <location>
        <begin position="40"/>
        <end position="59"/>
    </location>
</feature>
<organism evidence="2 3">
    <name type="scientific">Azospirillum griseum</name>
    <dbReference type="NCBI Taxonomy" id="2496639"/>
    <lineage>
        <taxon>Bacteria</taxon>
        <taxon>Pseudomonadati</taxon>
        <taxon>Pseudomonadota</taxon>
        <taxon>Alphaproteobacteria</taxon>
        <taxon>Rhodospirillales</taxon>
        <taxon>Azospirillaceae</taxon>
        <taxon>Azospirillum</taxon>
    </lineage>
</organism>
<keyword evidence="3" id="KW-1185">Reference proteome</keyword>
<comment type="caution">
    <text evidence="2">The sequence shown here is derived from an EMBL/GenBank/DDBJ whole genome shotgun (WGS) entry which is preliminary data.</text>
</comment>
<reference evidence="2 3" key="1">
    <citation type="submission" date="2018-12" db="EMBL/GenBank/DDBJ databases">
        <authorList>
            <person name="Yang Y."/>
        </authorList>
    </citation>
    <scope>NUCLEOTIDE SEQUENCE [LARGE SCALE GENOMIC DNA]</scope>
    <source>
        <strain evidence="2 3">L-25-5w-1</strain>
    </source>
</reference>
<name>A0A431VKX0_9PROT</name>
<dbReference type="Proteomes" id="UP000277007">
    <property type="component" value="Unassembled WGS sequence"/>
</dbReference>
<protein>
    <submittedName>
        <fullName evidence="2">Uncharacterized protein</fullName>
    </submittedName>
</protein>
<dbReference type="EMBL" id="RXMA01000004">
    <property type="protein sequence ID" value="RTR22382.1"/>
    <property type="molecule type" value="Genomic_DNA"/>
</dbReference>
<dbReference type="OrthoDB" id="9774608at2"/>
<sequence>MFEENAVVEGMMRGSNERSEGLFSYVNCEARVQADHRLLPISKRAPDAAAPTRRNPPAT</sequence>
<gene>
    <name evidence="2" type="ORF">EJ903_06005</name>
</gene>
<dbReference type="AlphaFoldDB" id="A0A431VKX0"/>
<evidence type="ECO:0000256" key="1">
    <source>
        <dbReference type="SAM" id="MobiDB-lite"/>
    </source>
</evidence>
<evidence type="ECO:0000313" key="2">
    <source>
        <dbReference type="EMBL" id="RTR22382.1"/>
    </source>
</evidence>
<feature type="compositionally biased region" description="Low complexity" evidence="1">
    <location>
        <begin position="47"/>
        <end position="59"/>
    </location>
</feature>